<evidence type="ECO:0000313" key="2">
    <source>
        <dbReference type="Proteomes" id="UP000006729"/>
    </source>
</evidence>
<protein>
    <submittedName>
        <fullName evidence="1">Uncharacterized protein</fullName>
    </submittedName>
</protein>
<name>A0ACC0TCZ8_POPTR</name>
<gene>
    <name evidence="1" type="ORF">POPTR_002G076001v4</name>
</gene>
<organism evidence="1 2">
    <name type="scientific">Populus trichocarpa</name>
    <name type="common">Western balsam poplar</name>
    <name type="synonym">Populus balsamifera subsp. trichocarpa</name>
    <dbReference type="NCBI Taxonomy" id="3694"/>
    <lineage>
        <taxon>Eukaryota</taxon>
        <taxon>Viridiplantae</taxon>
        <taxon>Streptophyta</taxon>
        <taxon>Embryophyta</taxon>
        <taxon>Tracheophyta</taxon>
        <taxon>Spermatophyta</taxon>
        <taxon>Magnoliopsida</taxon>
        <taxon>eudicotyledons</taxon>
        <taxon>Gunneridae</taxon>
        <taxon>Pentapetalae</taxon>
        <taxon>rosids</taxon>
        <taxon>fabids</taxon>
        <taxon>Malpighiales</taxon>
        <taxon>Salicaceae</taxon>
        <taxon>Saliceae</taxon>
        <taxon>Populus</taxon>
    </lineage>
</organism>
<comment type="caution">
    <text evidence="1">The sequence shown here is derived from an EMBL/GenBank/DDBJ whole genome shotgun (WGS) entry which is preliminary data.</text>
</comment>
<dbReference type="Proteomes" id="UP000006729">
    <property type="component" value="Chromosome 2"/>
</dbReference>
<keyword evidence="2" id="KW-1185">Reference proteome</keyword>
<evidence type="ECO:0000313" key="1">
    <source>
        <dbReference type="EMBL" id="KAI9399293.1"/>
    </source>
</evidence>
<dbReference type="EMBL" id="CM009291">
    <property type="protein sequence ID" value="KAI9399293.1"/>
    <property type="molecule type" value="Genomic_DNA"/>
</dbReference>
<reference evidence="1 2" key="1">
    <citation type="journal article" date="2006" name="Science">
        <title>The genome of black cottonwood, Populus trichocarpa (Torr. &amp; Gray).</title>
        <authorList>
            <person name="Tuskan G.A."/>
            <person name="Difazio S."/>
            <person name="Jansson S."/>
            <person name="Bohlmann J."/>
            <person name="Grigoriev I."/>
            <person name="Hellsten U."/>
            <person name="Putnam N."/>
            <person name="Ralph S."/>
            <person name="Rombauts S."/>
            <person name="Salamov A."/>
            <person name="Schein J."/>
            <person name="Sterck L."/>
            <person name="Aerts A."/>
            <person name="Bhalerao R.R."/>
            <person name="Bhalerao R.P."/>
            <person name="Blaudez D."/>
            <person name="Boerjan W."/>
            <person name="Brun A."/>
            <person name="Brunner A."/>
            <person name="Busov V."/>
            <person name="Campbell M."/>
            <person name="Carlson J."/>
            <person name="Chalot M."/>
            <person name="Chapman J."/>
            <person name="Chen G.L."/>
            <person name="Cooper D."/>
            <person name="Coutinho P.M."/>
            <person name="Couturier J."/>
            <person name="Covert S."/>
            <person name="Cronk Q."/>
            <person name="Cunningham R."/>
            <person name="Davis J."/>
            <person name="Degroeve S."/>
            <person name="Dejardin A."/>
            <person name="Depamphilis C."/>
            <person name="Detter J."/>
            <person name="Dirks B."/>
            <person name="Dubchak I."/>
            <person name="Duplessis S."/>
            <person name="Ehlting J."/>
            <person name="Ellis B."/>
            <person name="Gendler K."/>
            <person name="Goodstein D."/>
            <person name="Gribskov M."/>
            <person name="Grimwood J."/>
            <person name="Groover A."/>
            <person name="Gunter L."/>
            <person name="Hamberger B."/>
            <person name="Heinze B."/>
            <person name="Helariutta Y."/>
            <person name="Henrissat B."/>
            <person name="Holligan D."/>
            <person name="Holt R."/>
            <person name="Huang W."/>
            <person name="Islam-Faridi N."/>
            <person name="Jones S."/>
            <person name="Jones-Rhoades M."/>
            <person name="Jorgensen R."/>
            <person name="Joshi C."/>
            <person name="Kangasjarvi J."/>
            <person name="Karlsson J."/>
            <person name="Kelleher C."/>
            <person name="Kirkpatrick R."/>
            <person name="Kirst M."/>
            <person name="Kohler A."/>
            <person name="Kalluri U."/>
            <person name="Larimer F."/>
            <person name="Leebens-Mack J."/>
            <person name="Leple J.C."/>
            <person name="Locascio P."/>
            <person name="Lou Y."/>
            <person name="Lucas S."/>
            <person name="Martin F."/>
            <person name="Montanini B."/>
            <person name="Napoli C."/>
            <person name="Nelson D.R."/>
            <person name="Nelson C."/>
            <person name="Nieminen K."/>
            <person name="Nilsson O."/>
            <person name="Pereda V."/>
            <person name="Peter G."/>
            <person name="Philippe R."/>
            <person name="Pilate G."/>
            <person name="Poliakov A."/>
            <person name="Razumovskaya J."/>
            <person name="Richardson P."/>
            <person name="Rinaldi C."/>
            <person name="Ritland K."/>
            <person name="Rouze P."/>
            <person name="Ryaboy D."/>
            <person name="Schmutz J."/>
            <person name="Schrader J."/>
            <person name="Segerman B."/>
            <person name="Shin H."/>
            <person name="Siddiqui A."/>
            <person name="Sterky F."/>
            <person name="Terry A."/>
            <person name="Tsai C.J."/>
            <person name="Uberbacher E."/>
            <person name="Unneberg P."/>
            <person name="Vahala J."/>
            <person name="Wall K."/>
            <person name="Wessler S."/>
            <person name="Yang G."/>
            <person name="Yin T."/>
            <person name="Douglas C."/>
            <person name="Marra M."/>
            <person name="Sandberg G."/>
            <person name="Van de Peer Y."/>
            <person name="Rokhsar D."/>
        </authorList>
    </citation>
    <scope>NUCLEOTIDE SEQUENCE [LARGE SCALE GENOMIC DNA]</scope>
    <source>
        <strain evidence="2">cv. Nisqually</strain>
    </source>
</reference>
<accession>A0ACC0TCZ8</accession>
<sequence>MQNLTVNLSSPDFEPYISVNVLVVIDNEACKNAIVIREYYIKHIDGSPVKLEAERQRIIQCLEAAIERRVSEKFTRMLVQNAPFKGQLAIGFSWCTNIQLVGNN</sequence>
<proteinExistence type="predicted"/>